<keyword evidence="5" id="KW-0812">Transmembrane</keyword>
<evidence type="ECO:0000313" key="8">
    <source>
        <dbReference type="Proteomes" id="UP000679779"/>
    </source>
</evidence>
<evidence type="ECO:0000256" key="5">
    <source>
        <dbReference type="SAM" id="Phobius"/>
    </source>
</evidence>
<proteinExistence type="predicted"/>
<dbReference type="Proteomes" id="UP000679779">
    <property type="component" value="Unassembled WGS sequence"/>
</dbReference>
<evidence type="ECO:0000259" key="6">
    <source>
        <dbReference type="PROSITE" id="PS50076"/>
    </source>
</evidence>
<dbReference type="PROSITE" id="PS50076">
    <property type="entry name" value="DNAJ_2"/>
    <property type="match status" value="1"/>
</dbReference>
<evidence type="ECO:0000256" key="1">
    <source>
        <dbReference type="ARBA" id="ARBA00022705"/>
    </source>
</evidence>
<reference evidence="7" key="1">
    <citation type="submission" date="2021-03" db="EMBL/GenBank/DDBJ databases">
        <title>Antimicrobial resistance genes in bacteria isolated from Japanese honey, and their potential for conferring macrolide and lincosamide resistance in the American foulbrood pathogen Paenibacillus larvae.</title>
        <authorList>
            <person name="Okamoto M."/>
            <person name="Kumagai M."/>
            <person name="Kanamori H."/>
            <person name="Takamatsu D."/>
        </authorList>
    </citation>
    <scope>NUCLEOTIDE SEQUENCE</scope>
    <source>
        <strain evidence="7">J2TS6</strain>
    </source>
</reference>
<feature type="transmembrane region" description="Helical" evidence="5">
    <location>
        <begin position="933"/>
        <end position="952"/>
    </location>
</feature>
<dbReference type="Pfam" id="PF13432">
    <property type="entry name" value="TPR_16"/>
    <property type="match status" value="2"/>
</dbReference>
<evidence type="ECO:0000256" key="4">
    <source>
        <dbReference type="SAM" id="MobiDB-lite"/>
    </source>
</evidence>
<dbReference type="InterPro" id="IPR036869">
    <property type="entry name" value="J_dom_sf"/>
</dbReference>
<keyword evidence="5" id="KW-1133">Transmembrane helix</keyword>
<dbReference type="RefSeq" id="WP_160042341.1">
    <property type="nucleotide sequence ID" value="NZ_BORQ01000003.1"/>
</dbReference>
<dbReference type="Gene3D" id="1.25.40.10">
    <property type="entry name" value="Tetratricopeptide repeat domain"/>
    <property type="match status" value="2"/>
</dbReference>
<evidence type="ECO:0000313" key="7">
    <source>
        <dbReference type="EMBL" id="GIO31551.1"/>
    </source>
</evidence>
<dbReference type="GO" id="GO:0006260">
    <property type="term" value="P:DNA replication"/>
    <property type="evidence" value="ECO:0007669"/>
    <property type="project" value="UniProtKB-KW"/>
</dbReference>
<keyword evidence="5" id="KW-0472">Membrane</keyword>
<name>A0A919XF14_9BACL</name>
<dbReference type="InterPro" id="IPR011990">
    <property type="entry name" value="TPR-like_helical_dom_sf"/>
</dbReference>
<keyword evidence="1" id="KW-0235">DNA replication</keyword>
<dbReference type="SUPFAM" id="SSF48452">
    <property type="entry name" value="TPR-like"/>
    <property type="match status" value="2"/>
</dbReference>
<dbReference type="PROSITE" id="PS50005">
    <property type="entry name" value="TPR"/>
    <property type="match status" value="2"/>
</dbReference>
<dbReference type="InterPro" id="IPR019734">
    <property type="entry name" value="TPR_rpt"/>
</dbReference>
<dbReference type="SMART" id="SM00028">
    <property type="entry name" value="TPR"/>
    <property type="match status" value="7"/>
</dbReference>
<comment type="caution">
    <text evidence="7">The sequence shown here is derived from an EMBL/GenBank/DDBJ whole genome shotgun (WGS) entry which is preliminary data.</text>
</comment>
<organism evidence="7 8">
    <name type="scientific">Paenibacillus albilobatus</name>
    <dbReference type="NCBI Taxonomy" id="2716884"/>
    <lineage>
        <taxon>Bacteria</taxon>
        <taxon>Bacillati</taxon>
        <taxon>Bacillota</taxon>
        <taxon>Bacilli</taxon>
        <taxon>Bacillales</taxon>
        <taxon>Paenibacillaceae</taxon>
        <taxon>Paenibacillus</taxon>
    </lineage>
</organism>
<feature type="region of interest" description="Disordered" evidence="4">
    <location>
        <begin position="682"/>
        <end position="707"/>
    </location>
</feature>
<dbReference type="SUPFAM" id="SSF46565">
    <property type="entry name" value="Chaperone J-domain"/>
    <property type="match status" value="1"/>
</dbReference>
<dbReference type="AlphaFoldDB" id="A0A919XF14"/>
<sequence>MTIWERLGIPPTHDVKAIKRAYAEQLKIHHPEDDPQGYQALREAFDAALSLAKRQAIREEAAAEAEDILHLQLQSEEDKERPLVPPESLLFQARSVEFPEEDEDAEALEPPPKWPPHMNVDAENASQRSPRTIADLIAAVNALYDHFPSRISPDKWIELLNSEVMWNIEYKLEISKELLAVLQNRRYLPAGIWKLLESYFHWEEYMRESPAFDWDRGVQSFFGYYVRQLREPGLGYGALLHAGEIDIDAFLENRDQGYLALFHNDLNQAEKHLKLAYSLFPADPDLLRMLGEYYLRLREYSSALACYNHLIKLQPSKISHYLYRALTWYNMGNYEYSAKECVSLVTSYPDHYEAMILLGYSLKEEGLKEKGLHWFRKVLEKTDKNERSHHKYRKQALNGIFYIDIELPIPYLNHENFESDYNINLQSSTVQESEESLLSQRSPRTIADLIAAVTALYDHFPSRISPDKWIELLNSEVMWNIEYKLEISKELLAVLQNRRYLPAGIWKLLESYFHWEEYMRESPAFDWDRGVQSFFGYYVRQLREPGLGYGALLHAGEIDIDAFLENRDQGYLALFHNDLNQAEKHLKLAYSLFPADPDLLRMLGEYYLRLREHEKALSYVDHLILLMPDELDAQLRRAQIFYDSGQFSRSLEECELIISRNPDHYEAWILSGQNHKALGDQPHAEEQFHHAQQMGKPSSQEHKPKKKVKPGRLFFRKRILAHVLIWIISSVSLIGCYHFYGYSTSLMKPVPAGNIQALERMKEQRYTSLTLTKLKDTGIGKYKLGSGEGEGEGEDAYVYQNQAYAFRHFVEYGDAAGYFYLGEFDGYNMIVLSAARLDLENMQHKTTVLGYVHPASKELQADVIEMLQWKPEHPEGTPEAELELYTKSLIKHLKLFQFGSKTKPITKPVKLEIFSKYIEVRAPIKNTETYRNLLAAFIVVALAWLYSSYILITEFRSNYRMIRFYQRKGMQT</sequence>
<dbReference type="PANTHER" id="PTHR12558">
    <property type="entry name" value="CELL DIVISION CYCLE 16,23,27"/>
    <property type="match status" value="1"/>
</dbReference>
<feature type="repeat" description="TPR" evidence="3">
    <location>
        <begin position="597"/>
        <end position="630"/>
    </location>
</feature>
<evidence type="ECO:0000256" key="2">
    <source>
        <dbReference type="ARBA" id="ARBA00023016"/>
    </source>
</evidence>
<feature type="repeat" description="TPR" evidence="3">
    <location>
        <begin position="284"/>
        <end position="317"/>
    </location>
</feature>
<keyword evidence="2" id="KW-0346">Stress response</keyword>
<feature type="domain" description="J" evidence="6">
    <location>
        <begin position="2"/>
        <end position="61"/>
    </location>
</feature>
<gene>
    <name evidence="7" type="ORF">J2TS6_26920</name>
</gene>
<dbReference type="EMBL" id="BORQ01000003">
    <property type="protein sequence ID" value="GIO31551.1"/>
    <property type="molecule type" value="Genomic_DNA"/>
</dbReference>
<keyword evidence="8" id="KW-1185">Reference proteome</keyword>
<feature type="transmembrane region" description="Helical" evidence="5">
    <location>
        <begin position="719"/>
        <end position="740"/>
    </location>
</feature>
<accession>A0A919XF14</accession>
<keyword evidence="3" id="KW-0802">TPR repeat</keyword>
<dbReference type="InterPro" id="IPR001623">
    <property type="entry name" value="DnaJ_domain"/>
</dbReference>
<protein>
    <recommendedName>
        <fullName evidence="6">J domain-containing protein</fullName>
    </recommendedName>
</protein>
<dbReference type="PANTHER" id="PTHR12558:SF13">
    <property type="entry name" value="CELL DIVISION CYCLE PROTEIN 27 HOMOLOG"/>
    <property type="match status" value="1"/>
</dbReference>
<evidence type="ECO:0000256" key="3">
    <source>
        <dbReference type="PROSITE-ProRule" id="PRU00339"/>
    </source>
</evidence>